<dbReference type="AlphaFoldDB" id="A0A0D8BCY2"/>
<keyword evidence="3" id="KW-1185">Reference proteome</keyword>
<reference evidence="2 3" key="2">
    <citation type="journal article" date="2016" name="Genome Announc.">
        <title>Permanent Draft Genome Sequences for Two Variants of Frankia sp. Strain CpI1, the First Frankia Strain Isolated from Root Nodules of Comptonia peregrina.</title>
        <authorList>
            <person name="Oshone R."/>
            <person name="Hurst S.G.IV."/>
            <person name="Abebe-Akele F."/>
            <person name="Simpson S."/>
            <person name="Morris K."/>
            <person name="Thomas W.K."/>
            <person name="Tisa L.S."/>
        </authorList>
    </citation>
    <scope>NUCLEOTIDE SEQUENCE [LARGE SCALE GENOMIC DNA]</scope>
    <source>
        <strain evidence="3">CpI1-S</strain>
    </source>
</reference>
<feature type="region of interest" description="Disordered" evidence="1">
    <location>
        <begin position="1"/>
        <end position="100"/>
    </location>
</feature>
<dbReference type="EMBL" id="JYFN01000027">
    <property type="protein sequence ID" value="KJE22148.1"/>
    <property type="molecule type" value="Genomic_DNA"/>
</dbReference>
<feature type="compositionally biased region" description="Polar residues" evidence="1">
    <location>
        <begin position="89"/>
        <end position="100"/>
    </location>
</feature>
<reference evidence="3" key="1">
    <citation type="submission" date="2015-02" db="EMBL/GenBank/DDBJ databases">
        <title>Draft Genome of Frankia sp. CpI1-S.</title>
        <authorList>
            <person name="Oshone R.T."/>
            <person name="Ngom M."/>
            <person name="Ghodhbane-Gtari F."/>
            <person name="Gtari M."/>
            <person name="Morris K."/>
            <person name="Thomas K."/>
            <person name="Sen A."/>
            <person name="Tisa L.S."/>
        </authorList>
    </citation>
    <scope>NUCLEOTIDE SEQUENCE [LARGE SCALE GENOMIC DNA]</scope>
    <source>
        <strain evidence="3">CpI1-S</strain>
    </source>
</reference>
<evidence type="ECO:0000313" key="2">
    <source>
        <dbReference type="EMBL" id="KJE22148.1"/>
    </source>
</evidence>
<proteinExistence type="predicted"/>
<comment type="caution">
    <text evidence="2">The sequence shown here is derived from an EMBL/GenBank/DDBJ whole genome shotgun (WGS) entry which is preliminary data.</text>
</comment>
<accession>A0A0D8BCY2</accession>
<dbReference type="PATRIC" id="fig|1502723.3.peg.3030"/>
<name>A0A0D8BCY2_9ACTN</name>
<sequence>MSPGVSVDPDTLGWGGSSMDHGDPQMSVDPASHLEPHMSVDPGSLGWGGSCHAPDPGMSVDPSAAEWGGMSHAADPGVSADPSLHHSDATTSTDVIFNNH</sequence>
<dbReference type="Proteomes" id="UP000032545">
    <property type="component" value="Unassembled WGS sequence"/>
</dbReference>
<protein>
    <submittedName>
        <fullName evidence="2">Uncharacterized protein</fullName>
    </submittedName>
</protein>
<evidence type="ECO:0000256" key="1">
    <source>
        <dbReference type="SAM" id="MobiDB-lite"/>
    </source>
</evidence>
<evidence type="ECO:0000313" key="3">
    <source>
        <dbReference type="Proteomes" id="UP000032545"/>
    </source>
</evidence>
<organism evidence="2 3">
    <name type="scientific">Frankia torreyi</name>
    <dbReference type="NCBI Taxonomy" id="1856"/>
    <lineage>
        <taxon>Bacteria</taxon>
        <taxon>Bacillati</taxon>
        <taxon>Actinomycetota</taxon>
        <taxon>Actinomycetes</taxon>
        <taxon>Frankiales</taxon>
        <taxon>Frankiaceae</taxon>
        <taxon>Frankia</taxon>
    </lineage>
</organism>
<gene>
    <name evidence="2" type="ORF">FF36_03580</name>
</gene>